<sequence>MRCAFVPVTVHAVCSCPSRSSAVSTVRAGSRAWRAGGAAAAARLLPRQAAVEPRAAPLGVHMLSSNELRPGVTVEMDGSVWRVTEFLHVKPGKGAAFVRTKLKNMETGAALEKTFKAGESVKQASLEKISMQHTYVDGDDYVFMNMETYDEERLTAKVIGDRVKYMKEGLDVEVLKHNDRVLDVDLPTTITLRVADTEPGVRGNTANNALKPAKLETGATVMVPLFIEIDELVSVNTVEGKYLSRAKE</sequence>
<accession>A0ACC3BWR1</accession>
<reference evidence="1" key="1">
    <citation type="submission" date="2019-11" db="EMBL/GenBank/DDBJ databases">
        <title>Nori genome reveals adaptations in red seaweeds to the harsh intertidal environment.</title>
        <authorList>
            <person name="Wang D."/>
            <person name="Mao Y."/>
        </authorList>
    </citation>
    <scope>NUCLEOTIDE SEQUENCE</scope>
    <source>
        <tissue evidence="1">Gametophyte</tissue>
    </source>
</reference>
<proteinExistence type="predicted"/>
<name>A0ACC3BWR1_PYRYE</name>
<gene>
    <name evidence="1" type="ORF">I4F81_004901</name>
</gene>
<protein>
    <submittedName>
        <fullName evidence="1">Uncharacterized protein</fullName>
    </submittedName>
</protein>
<evidence type="ECO:0000313" key="1">
    <source>
        <dbReference type="EMBL" id="KAK1862327.1"/>
    </source>
</evidence>
<dbReference type="Proteomes" id="UP000798662">
    <property type="component" value="Chromosome 1"/>
</dbReference>
<comment type="caution">
    <text evidence="1">The sequence shown here is derived from an EMBL/GenBank/DDBJ whole genome shotgun (WGS) entry which is preliminary data.</text>
</comment>
<organism evidence="1 2">
    <name type="scientific">Pyropia yezoensis</name>
    <name type="common">Susabi-nori</name>
    <name type="synonym">Porphyra yezoensis</name>
    <dbReference type="NCBI Taxonomy" id="2788"/>
    <lineage>
        <taxon>Eukaryota</taxon>
        <taxon>Rhodophyta</taxon>
        <taxon>Bangiophyceae</taxon>
        <taxon>Bangiales</taxon>
        <taxon>Bangiaceae</taxon>
        <taxon>Pyropia</taxon>
    </lineage>
</organism>
<keyword evidence="2" id="KW-1185">Reference proteome</keyword>
<dbReference type="EMBL" id="CM020618">
    <property type="protein sequence ID" value="KAK1862327.1"/>
    <property type="molecule type" value="Genomic_DNA"/>
</dbReference>
<evidence type="ECO:0000313" key="2">
    <source>
        <dbReference type="Proteomes" id="UP000798662"/>
    </source>
</evidence>